<gene>
    <name evidence="8" type="ORF">EGT74_26920</name>
</gene>
<keyword evidence="9" id="KW-1185">Reference proteome</keyword>
<dbReference type="GO" id="GO:0070069">
    <property type="term" value="C:cytochrome complex"/>
    <property type="evidence" value="ECO:0007669"/>
    <property type="project" value="TreeGrafter"/>
</dbReference>
<proteinExistence type="inferred from homology"/>
<dbReference type="Pfam" id="PF02322">
    <property type="entry name" value="Cyt_bd_oxida_II"/>
    <property type="match status" value="1"/>
</dbReference>
<dbReference type="GO" id="GO:0009055">
    <property type="term" value="F:electron transfer activity"/>
    <property type="evidence" value="ECO:0007669"/>
    <property type="project" value="TreeGrafter"/>
</dbReference>
<reference evidence="8 9" key="1">
    <citation type="submission" date="2018-11" db="EMBL/GenBank/DDBJ databases">
        <title>Chitinophaga lutea sp.nov., isolate from arsenic contaminated soil.</title>
        <authorList>
            <person name="Zong Y."/>
        </authorList>
    </citation>
    <scope>NUCLEOTIDE SEQUENCE [LARGE SCALE GENOMIC DNA]</scope>
    <source>
        <strain evidence="8 9">ZY74</strain>
    </source>
</reference>
<evidence type="ECO:0000256" key="5">
    <source>
        <dbReference type="ARBA" id="ARBA00022989"/>
    </source>
</evidence>
<dbReference type="InterPro" id="IPR003317">
    <property type="entry name" value="Cyt-d_oxidase_su2"/>
</dbReference>
<keyword evidence="6 7" id="KW-0472">Membrane</keyword>
<dbReference type="OrthoDB" id="9776710at2"/>
<keyword evidence="5 7" id="KW-1133">Transmembrane helix</keyword>
<protein>
    <submittedName>
        <fullName evidence="8">Cytochrome d ubiquinol oxidase subunit II</fullName>
    </submittedName>
</protein>
<evidence type="ECO:0000256" key="1">
    <source>
        <dbReference type="ARBA" id="ARBA00004651"/>
    </source>
</evidence>
<feature type="transmembrane region" description="Helical" evidence="7">
    <location>
        <begin position="53"/>
        <end position="74"/>
    </location>
</feature>
<dbReference type="RefSeq" id="WP_123849636.1">
    <property type="nucleotide sequence ID" value="NZ_RPDH01000003.1"/>
</dbReference>
<feature type="transmembrane region" description="Helical" evidence="7">
    <location>
        <begin position="259"/>
        <end position="277"/>
    </location>
</feature>
<comment type="similarity">
    <text evidence="2">Belongs to the cytochrome ubiquinol oxidase subunit 2 family.</text>
</comment>
<dbReference type="AlphaFoldDB" id="A0A3N4PCN2"/>
<dbReference type="PANTHER" id="PTHR43141">
    <property type="entry name" value="CYTOCHROME BD2 SUBUNIT II"/>
    <property type="match status" value="1"/>
</dbReference>
<evidence type="ECO:0000313" key="8">
    <source>
        <dbReference type="EMBL" id="RPE05986.1"/>
    </source>
</evidence>
<feature type="transmembrane region" description="Helical" evidence="7">
    <location>
        <begin position="119"/>
        <end position="139"/>
    </location>
</feature>
<sequence>MLYVVIIYLWTAILLYLLLGGADFGAGIIEFFTSPGNRSRTRRTMYQAIGPVWEANHMWLIITIVILFVGFPKIYTTMSVYLHIPLTAMLLGIIARGTAFVFRNYDAVKDDLQKVYSRIFIYSSVITPFFLGIIAASTVSGQVDPAAGNFVEAYIFSWLNWFSVTVGFFTVSICGFLAAVFIIGETNNEQDRLFFTRKAKWMIVAAVGCGALVFIAASIQGVPLIEWIFGKPGGILAISLASLSLPFLWYGLENGKPILIRLMAGFEITMILFAATYRHFPNIVLMKGGGYLSLLEHQGQDRTIDALAWALLIGSVFILPALFYLLYSFEKKKPAH</sequence>
<comment type="subcellular location">
    <subcellularLocation>
        <location evidence="1">Cell membrane</location>
        <topology evidence="1">Multi-pass membrane protein</topology>
    </subcellularLocation>
</comment>
<feature type="transmembrane region" description="Helical" evidence="7">
    <location>
        <begin position="203"/>
        <end position="222"/>
    </location>
</feature>
<feature type="transmembrane region" description="Helical" evidence="7">
    <location>
        <begin position="306"/>
        <end position="327"/>
    </location>
</feature>
<evidence type="ECO:0000256" key="4">
    <source>
        <dbReference type="ARBA" id="ARBA00022692"/>
    </source>
</evidence>
<dbReference type="GO" id="GO:0005886">
    <property type="term" value="C:plasma membrane"/>
    <property type="evidence" value="ECO:0007669"/>
    <property type="project" value="UniProtKB-SubCell"/>
</dbReference>
<evidence type="ECO:0000313" key="9">
    <source>
        <dbReference type="Proteomes" id="UP000278351"/>
    </source>
</evidence>
<evidence type="ECO:0000256" key="3">
    <source>
        <dbReference type="ARBA" id="ARBA00022475"/>
    </source>
</evidence>
<feature type="transmembrane region" description="Helical" evidence="7">
    <location>
        <begin position="234"/>
        <end position="252"/>
    </location>
</feature>
<accession>A0A3N4PCN2</accession>
<feature type="transmembrane region" description="Helical" evidence="7">
    <location>
        <begin position="159"/>
        <end position="183"/>
    </location>
</feature>
<dbReference type="PANTHER" id="PTHR43141:SF4">
    <property type="entry name" value="CYTOCHROME BD2 SUBUNIT II"/>
    <property type="match status" value="1"/>
</dbReference>
<comment type="caution">
    <text evidence="8">The sequence shown here is derived from an EMBL/GenBank/DDBJ whole genome shotgun (WGS) entry which is preliminary data.</text>
</comment>
<name>A0A3N4PCN2_9BACT</name>
<evidence type="ECO:0000256" key="7">
    <source>
        <dbReference type="SAM" id="Phobius"/>
    </source>
</evidence>
<dbReference type="GO" id="GO:0019646">
    <property type="term" value="P:aerobic electron transport chain"/>
    <property type="evidence" value="ECO:0007669"/>
    <property type="project" value="TreeGrafter"/>
</dbReference>
<evidence type="ECO:0000256" key="6">
    <source>
        <dbReference type="ARBA" id="ARBA00023136"/>
    </source>
</evidence>
<dbReference type="Proteomes" id="UP000278351">
    <property type="component" value="Unassembled WGS sequence"/>
</dbReference>
<keyword evidence="4 7" id="KW-0812">Transmembrane</keyword>
<dbReference type="GO" id="GO:0016682">
    <property type="term" value="F:oxidoreductase activity, acting on diphenols and related substances as donors, oxygen as acceptor"/>
    <property type="evidence" value="ECO:0007669"/>
    <property type="project" value="TreeGrafter"/>
</dbReference>
<feature type="transmembrane region" description="Helical" evidence="7">
    <location>
        <begin position="6"/>
        <end position="32"/>
    </location>
</feature>
<evidence type="ECO:0000256" key="2">
    <source>
        <dbReference type="ARBA" id="ARBA00007543"/>
    </source>
</evidence>
<dbReference type="EMBL" id="RPDH01000003">
    <property type="protein sequence ID" value="RPE05986.1"/>
    <property type="molecule type" value="Genomic_DNA"/>
</dbReference>
<organism evidence="8 9">
    <name type="scientific">Chitinophaga lutea</name>
    <dbReference type="NCBI Taxonomy" id="2488634"/>
    <lineage>
        <taxon>Bacteria</taxon>
        <taxon>Pseudomonadati</taxon>
        <taxon>Bacteroidota</taxon>
        <taxon>Chitinophagia</taxon>
        <taxon>Chitinophagales</taxon>
        <taxon>Chitinophagaceae</taxon>
        <taxon>Chitinophaga</taxon>
    </lineage>
</organism>
<feature type="transmembrane region" description="Helical" evidence="7">
    <location>
        <begin position="80"/>
        <end position="99"/>
    </location>
</feature>
<keyword evidence="3" id="KW-1003">Cell membrane</keyword>